<dbReference type="Proteomes" id="UP000646365">
    <property type="component" value="Unassembled WGS sequence"/>
</dbReference>
<dbReference type="NCBIfam" id="TIGR01444">
    <property type="entry name" value="fkbM_fam"/>
    <property type="match status" value="1"/>
</dbReference>
<name>A0A8J3E445_9PROT</name>
<protein>
    <recommendedName>
        <fullName evidence="1">Methyltransferase FkbM domain-containing protein</fullName>
    </recommendedName>
</protein>
<dbReference type="EMBL" id="BMJQ01000008">
    <property type="protein sequence ID" value="GGF24027.1"/>
    <property type="molecule type" value="Genomic_DNA"/>
</dbReference>
<dbReference type="Gene3D" id="3.40.50.720">
    <property type="entry name" value="NAD(P)-binding Rossmann-like Domain"/>
    <property type="match status" value="1"/>
</dbReference>
<dbReference type="AlphaFoldDB" id="A0A8J3E445"/>
<accession>A0A8J3E445</accession>
<reference evidence="2" key="1">
    <citation type="journal article" date="2014" name="Int. J. Syst. Evol. Microbiol.">
        <title>Complete genome sequence of Corynebacterium casei LMG S-19264T (=DSM 44701T), isolated from a smear-ripened cheese.</title>
        <authorList>
            <consortium name="US DOE Joint Genome Institute (JGI-PGF)"/>
            <person name="Walter F."/>
            <person name="Albersmeier A."/>
            <person name="Kalinowski J."/>
            <person name="Ruckert C."/>
        </authorList>
    </citation>
    <scope>NUCLEOTIDE SEQUENCE</scope>
    <source>
        <strain evidence="2">CGMCC 1.15725</strain>
    </source>
</reference>
<dbReference type="RefSeq" id="WP_189047636.1">
    <property type="nucleotide sequence ID" value="NZ_BMJQ01000008.1"/>
</dbReference>
<dbReference type="InterPro" id="IPR029063">
    <property type="entry name" value="SAM-dependent_MTases_sf"/>
</dbReference>
<dbReference type="Pfam" id="PF05050">
    <property type="entry name" value="Methyltransf_21"/>
    <property type="match status" value="1"/>
</dbReference>
<dbReference type="InterPro" id="IPR006342">
    <property type="entry name" value="FkbM_mtfrase"/>
</dbReference>
<keyword evidence="3" id="KW-1185">Reference proteome</keyword>
<evidence type="ECO:0000259" key="1">
    <source>
        <dbReference type="Pfam" id="PF05050"/>
    </source>
</evidence>
<sequence>MLDNDALRRALDRLAERWERSANPTFRLFEDDRVAALDLGDRPLVLIGATPYARAFVAQAGALEIIAICDNNAAGKKLGPFDIVAESALADLKQQHPRLLAAMMVESKGAAAHFGAYCDAWHIEWLGLIHAFRRAGFAYPAVQAKFYDRLVESAWGRRDRWQSFAGALDDELSRGVFYSVLLFRLTGERRYLEAAHLASAAAGEPAWLRPTTTHVYVDGGAYDGDTVVKFIEKFGPAYDQIYAFEPDEANFALLEERTKHLPGIQRFRQGLYSDRRTLRFAAGNDQGSYVSEGGDIAIEVTAIDQVVDRPVTAIKLDVEGSEASALSGGASQISRNRPGLCISAYHQTDDLFDLPAQIASIAPGYKLSLRQFTPWLYDTNLYCHQGARP</sequence>
<feature type="domain" description="Methyltransferase FkbM" evidence="1">
    <location>
        <begin position="218"/>
        <end position="350"/>
    </location>
</feature>
<comment type="caution">
    <text evidence="2">The sequence shown here is derived from an EMBL/GenBank/DDBJ whole genome shotgun (WGS) entry which is preliminary data.</text>
</comment>
<proteinExistence type="predicted"/>
<organism evidence="2 3">
    <name type="scientific">Aliidongia dinghuensis</name>
    <dbReference type="NCBI Taxonomy" id="1867774"/>
    <lineage>
        <taxon>Bacteria</taxon>
        <taxon>Pseudomonadati</taxon>
        <taxon>Pseudomonadota</taxon>
        <taxon>Alphaproteobacteria</taxon>
        <taxon>Rhodospirillales</taxon>
        <taxon>Dongiaceae</taxon>
        <taxon>Aliidongia</taxon>
    </lineage>
</organism>
<reference evidence="2" key="2">
    <citation type="submission" date="2020-09" db="EMBL/GenBank/DDBJ databases">
        <authorList>
            <person name="Sun Q."/>
            <person name="Zhou Y."/>
        </authorList>
    </citation>
    <scope>NUCLEOTIDE SEQUENCE</scope>
    <source>
        <strain evidence="2">CGMCC 1.15725</strain>
    </source>
</reference>
<evidence type="ECO:0000313" key="3">
    <source>
        <dbReference type="Proteomes" id="UP000646365"/>
    </source>
</evidence>
<dbReference type="Gene3D" id="1.20.1270.160">
    <property type="match status" value="1"/>
</dbReference>
<evidence type="ECO:0000313" key="2">
    <source>
        <dbReference type="EMBL" id="GGF24027.1"/>
    </source>
</evidence>
<dbReference type="SUPFAM" id="SSF53335">
    <property type="entry name" value="S-adenosyl-L-methionine-dependent methyltransferases"/>
    <property type="match status" value="1"/>
</dbReference>
<dbReference type="Gene3D" id="3.40.50.150">
    <property type="entry name" value="Vaccinia Virus protein VP39"/>
    <property type="match status" value="1"/>
</dbReference>
<gene>
    <name evidence="2" type="ORF">GCM10011611_32660</name>
</gene>